<protein>
    <submittedName>
        <fullName evidence="1">Uncharacterized protein</fullName>
    </submittedName>
</protein>
<dbReference type="STRING" id="1212765.MHLP_03280"/>
<keyword evidence="2" id="KW-1185">Reference proteome</keyword>
<organism evidence="1 2">
    <name type="scientific">Mycoplasma haematolamae (strain Purdue)</name>
    <dbReference type="NCBI Taxonomy" id="1212765"/>
    <lineage>
        <taxon>Bacteria</taxon>
        <taxon>Bacillati</taxon>
        <taxon>Mycoplasmatota</taxon>
        <taxon>Mollicutes</taxon>
        <taxon>Mycoplasmataceae</taxon>
        <taxon>Mycoplasma</taxon>
    </lineage>
</organism>
<dbReference type="AlphaFoldDB" id="I7CG62"/>
<dbReference type="EMBL" id="CP003731">
    <property type="protein sequence ID" value="AFO52236.1"/>
    <property type="molecule type" value="Genomic_DNA"/>
</dbReference>
<evidence type="ECO:0000313" key="1">
    <source>
        <dbReference type="EMBL" id="AFO52236.1"/>
    </source>
</evidence>
<dbReference type="KEGG" id="mhl:MHLP_03280"/>
<proteinExistence type="predicted"/>
<dbReference type="Proteomes" id="UP000006502">
    <property type="component" value="Chromosome"/>
</dbReference>
<reference evidence="1 2" key="1">
    <citation type="journal article" date="2012" name="J. Bacteriol.">
        <title>Genome Sequence of "Candidatus Mycoplasma haemolamae" Strain Purdue, a Red Blood Cell Pathogen of Alpacas (Vicugna pacos) and Llamas (Lama glama).</title>
        <authorList>
            <person name="Guimaraes A.M."/>
            <person name="Toth B."/>
            <person name="Santos A.P."/>
            <person name="do Nascimento N.C."/>
            <person name="Kritchevsky J.E."/>
            <person name="Messick J.B."/>
        </authorList>
    </citation>
    <scope>NUCLEOTIDE SEQUENCE [LARGE SCALE GENOMIC DNA]</scope>
    <source>
        <strain evidence="1 2">Purdue</strain>
    </source>
</reference>
<sequence>MEVRKELYKLSQDVEAKEKGMKEGKTRAERAKTFLKTYSDFIDGLVNLLKTYQDRVKKEIEEGTKESKDIVAKINSLSEEIVLTNREWEKFKTQFSVFKVYEGKISNRLCDLAISSKLNCLNGDLKSQRENL</sequence>
<dbReference type="PATRIC" id="fig|1212765.3.peg.742"/>
<dbReference type="HOGENOM" id="CLU_160648_0_0_14"/>
<gene>
    <name evidence="1" type="ordered locus">MHLP_03280</name>
</gene>
<accession>I7CG62</accession>
<name>I7CG62_MYCHA</name>
<reference evidence="2" key="2">
    <citation type="submission" date="2012-07" db="EMBL/GenBank/DDBJ databases">
        <title>Complete genome sequence of 'Candidatus Mycoplasma haemolamae'.</title>
        <authorList>
            <person name="Guimaraes A.M.S."/>
            <person name="Toth B."/>
            <person name="Santos A.P."/>
            <person name="Nascimento N.C."/>
            <person name="Sojka J.E."/>
            <person name="Messick J.B."/>
        </authorList>
    </citation>
    <scope>NUCLEOTIDE SEQUENCE [LARGE SCALE GENOMIC DNA]</scope>
    <source>
        <strain evidence="2">Purdue</strain>
    </source>
</reference>
<evidence type="ECO:0000313" key="2">
    <source>
        <dbReference type="Proteomes" id="UP000006502"/>
    </source>
</evidence>